<name>A0AAV0N577_9ROSI</name>
<comment type="caution">
    <text evidence="8">The sequence shown here is derived from an EMBL/GenBank/DDBJ whole genome shotgun (WGS) entry which is preliminary data.</text>
</comment>
<proteinExistence type="inferred from homology"/>
<evidence type="ECO:0000256" key="5">
    <source>
        <dbReference type="ARBA" id="ARBA00022729"/>
    </source>
</evidence>
<reference evidence="8" key="1">
    <citation type="submission" date="2022-08" db="EMBL/GenBank/DDBJ databases">
        <authorList>
            <person name="Gutierrez-Valencia J."/>
        </authorList>
    </citation>
    <scope>NUCLEOTIDE SEQUENCE</scope>
</reference>
<comment type="similarity">
    <text evidence="2 6">Belongs to the plant self-incompatibility (S1) protein family.</text>
</comment>
<dbReference type="Proteomes" id="UP001154282">
    <property type="component" value="Unassembled WGS sequence"/>
</dbReference>
<evidence type="ECO:0000256" key="6">
    <source>
        <dbReference type="RuleBase" id="RU367044"/>
    </source>
</evidence>
<keyword evidence="3 6" id="KW-0713">Self-incompatibility</keyword>
<feature type="chain" id="PRO_5044522812" description="S-protein homolog" evidence="6">
    <location>
        <begin position="26"/>
        <end position="147"/>
    </location>
</feature>
<evidence type="ECO:0000256" key="4">
    <source>
        <dbReference type="ARBA" id="ARBA00022525"/>
    </source>
</evidence>
<sequence>MDTFLTSITILLIISATILLPSTSAISVLPYHHVHIKNQLSNPKATLLVHCKSKDDDLGVQNIMVNNEFQWRFKRSFIIKDTLYWCYLAPSTSNQHADFEAYDDALHEREVGNNLYWKAKDDGVYLSTLRNDGTFQDFLWHPWISGK</sequence>
<evidence type="ECO:0000313" key="8">
    <source>
        <dbReference type="EMBL" id="CAI0453650.1"/>
    </source>
</evidence>
<dbReference type="InterPro" id="IPR010264">
    <property type="entry name" value="Self-incomp_S1"/>
</dbReference>
<feature type="signal peptide" evidence="6">
    <location>
        <begin position="1"/>
        <end position="25"/>
    </location>
</feature>
<dbReference type="Pfam" id="PF05938">
    <property type="entry name" value="Self-incomp_S1"/>
    <property type="match status" value="1"/>
</dbReference>
<dbReference type="EMBL" id="CAMGYJ010000008">
    <property type="protein sequence ID" value="CAI0453650.1"/>
    <property type="molecule type" value="Genomic_DNA"/>
</dbReference>
<dbReference type="EMBL" id="CAMGYJ010000008">
    <property type="protein sequence ID" value="CAI0453647.1"/>
    <property type="molecule type" value="Genomic_DNA"/>
</dbReference>
<dbReference type="GO" id="GO:0060320">
    <property type="term" value="P:rejection of self pollen"/>
    <property type="evidence" value="ECO:0007669"/>
    <property type="project" value="UniProtKB-KW"/>
</dbReference>
<dbReference type="PANTHER" id="PTHR31232">
    <property type="match status" value="1"/>
</dbReference>
<keyword evidence="4 6" id="KW-0964">Secreted</keyword>
<gene>
    <name evidence="7" type="ORF">LITE_LOCUS31665</name>
    <name evidence="8" type="ORF">LITE_LOCUS31667</name>
</gene>
<comment type="subcellular location">
    <subcellularLocation>
        <location evidence="1 6">Secreted</location>
    </subcellularLocation>
</comment>
<evidence type="ECO:0000256" key="3">
    <source>
        <dbReference type="ARBA" id="ARBA00022471"/>
    </source>
</evidence>
<evidence type="ECO:0000256" key="1">
    <source>
        <dbReference type="ARBA" id="ARBA00004613"/>
    </source>
</evidence>
<protein>
    <recommendedName>
        <fullName evidence="6">S-protein homolog</fullName>
    </recommendedName>
</protein>
<keyword evidence="5 6" id="KW-0732">Signal</keyword>
<keyword evidence="9" id="KW-1185">Reference proteome</keyword>
<organism evidence="8 9">
    <name type="scientific">Linum tenue</name>
    <dbReference type="NCBI Taxonomy" id="586396"/>
    <lineage>
        <taxon>Eukaryota</taxon>
        <taxon>Viridiplantae</taxon>
        <taxon>Streptophyta</taxon>
        <taxon>Embryophyta</taxon>
        <taxon>Tracheophyta</taxon>
        <taxon>Spermatophyta</taxon>
        <taxon>Magnoliopsida</taxon>
        <taxon>eudicotyledons</taxon>
        <taxon>Gunneridae</taxon>
        <taxon>Pentapetalae</taxon>
        <taxon>rosids</taxon>
        <taxon>fabids</taxon>
        <taxon>Malpighiales</taxon>
        <taxon>Linaceae</taxon>
        <taxon>Linum</taxon>
    </lineage>
</organism>
<evidence type="ECO:0000256" key="2">
    <source>
        <dbReference type="ARBA" id="ARBA00005581"/>
    </source>
</evidence>
<dbReference type="GO" id="GO:0005576">
    <property type="term" value="C:extracellular region"/>
    <property type="evidence" value="ECO:0007669"/>
    <property type="project" value="UniProtKB-SubCell"/>
</dbReference>
<dbReference type="AlphaFoldDB" id="A0AAV0N577"/>
<accession>A0AAV0N577</accession>
<evidence type="ECO:0000313" key="9">
    <source>
        <dbReference type="Proteomes" id="UP001154282"/>
    </source>
</evidence>
<dbReference type="PANTHER" id="PTHR31232:SF156">
    <property type="entry name" value="PLANT SELF-INCOMPATIBILITY PROTEIN S1 FAMILY-RELATED"/>
    <property type="match status" value="1"/>
</dbReference>
<evidence type="ECO:0000313" key="7">
    <source>
        <dbReference type="EMBL" id="CAI0453647.1"/>
    </source>
</evidence>